<dbReference type="Proteomes" id="UP000013307">
    <property type="component" value="Chromosome"/>
</dbReference>
<keyword evidence="5 7" id="KW-1133">Transmembrane helix</keyword>
<comment type="subcellular location">
    <subcellularLocation>
        <location evidence="1">Cell membrane</location>
        <topology evidence="1">Multi-pass membrane protein</topology>
    </subcellularLocation>
</comment>
<dbReference type="GeneID" id="15392471"/>
<accession>N0BB57</accession>
<feature type="transmembrane region" description="Helical" evidence="7">
    <location>
        <begin position="326"/>
        <end position="347"/>
    </location>
</feature>
<evidence type="ECO:0000256" key="5">
    <source>
        <dbReference type="ARBA" id="ARBA00022989"/>
    </source>
</evidence>
<feature type="transmembrane region" description="Helical" evidence="7">
    <location>
        <begin position="61"/>
        <end position="86"/>
    </location>
</feature>
<feature type="transmembrane region" description="Helical" evidence="7">
    <location>
        <begin position="228"/>
        <end position="247"/>
    </location>
</feature>
<evidence type="ECO:0000256" key="3">
    <source>
        <dbReference type="ARBA" id="ARBA00022475"/>
    </source>
</evidence>
<dbReference type="OrthoDB" id="62734at2157"/>
<dbReference type="HOGENOM" id="CLU_058185_0_0_2"/>
<keyword evidence="6 7" id="KW-0472">Membrane</keyword>
<dbReference type="RefSeq" id="WP_015590437.1">
    <property type="nucleotide sequence ID" value="NC_021169.1"/>
</dbReference>
<feature type="transmembrane region" description="Helical" evidence="7">
    <location>
        <begin position="98"/>
        <end position="117"/>
    </location>
</feature>
<evidence type="ECO:0000256" key="7">
    <source>
        <dbReference type="SAM" id="Phobius"/>
    </source>
</evidence>
<dbReference type="PANTHER" id="PTHR43299">
    <property type="entry name" value="UPF0718 PROTEIN YRAQ"/>
    <property type="match status" value="1"/>
</dbReference>
<dbReference type="Pfam" id="PF03773">
    <property type="entry name" value="ArsP_1"/>
    <property type="match status" value="1"/>
</dbReference>
<feature type="transmembrane region" description="Helical" evidence="7">
    <location>
        <begin position="123"/>
        <end position="144"/>
    </location>
</feature>
<feature type="transmembrane region" description="Helical" evidence="7">
    <location>
        <begin position="188"/>
        <end position="207"/>
    </location>
</feature>
<dbReference type="EMBL" id="CP005290">
    <property type="protein sequence ID" value="AGK60839.1"/>
    <property type="molecule type" value="Genomic_DNA"/>
</dbReference>
<evidence type="ECO:0000256" key="2">
    <source>
        <dbReference type="ARBA" id="ARBA00006386"/>
    </source>
</evidence>
<keyword evidence="9" id="KW-1185">Reference proteome</keyword>
<dbReference type="GO" id="GO:0005886">
    <property type="term" value="C:plasma membrane"/>
    <property type="evidence" value="ECO:0007669"/>
    <property type="project" value="UniProtKB-SubCell"/>
</dbReference>
<evidence type="ECO:0000313" key="8">
    <source>
        <dbReference type="EMBL" id="AGK60839.1"/>
    </source>
</evidence>
<evidence type="ECO:0000256" key="4">
    <source>
        <dbReference type="ARBA" id="ARBA00022692"/>
    </source>
</evidence>
<protein>
    <submittedName>
        <fullName evidence="8">Putative permease</fullName>
    </submittedName>
</protein>
<dbReference type="PANTHER" id="PTHR43299:SF1">
    <property type="entry name" value="UPF0718 PROTEIN YRAQ"/>
    <property type="match status" value="1"/>
</dbReference>
<dbReference type="STRING" id="387631.Asulf_00830"/>
<dbReference type="AlphaFoldDB" id="N0BB57"/>
<feature type="transmembrane region" description="Helical" evidence="7">
    <location>
        <begin position="165"/>
        <end position="182"/>
    </location>
</feature>
<gene>
    <name evidence="8" type="ORF">Asulf_00830</name>
</gene>
<sequence length="351" mass="38192">MEYLIENLLVAGLKALEEYVALHVLTCLVPAFLIAGALMSMMNKAVLVSYLGAATSKLRSFPLAVISSFFLAVCSCTVIPIASGIYKRTNATAPAMMILWVAPATNILAVTYTGAILGVELALARIIAAISTAFIVGIVLYYFFDRNLEIEALPTNPGRLIERKAFILFVLLIATLLLPNYLGLGKPYIFKVEVFGVLILATMLYAVKSFSMEELKYWMLETWFFVKVIIPLLLLGVFIVGVIGEILKNTDVIYVWLGGEGLRQSFLATIIGALSYFATMTEAPFVEMLMRLGMGSGAALALLLAGPGLSLPNMLAIGRLFGVRRAVIYVLTIIVLSTLAGYVYGIWEVMA</sequence>
<comment type="similarity">
    <text evidence="2">Belongs to the UPF0718 family.</text>
</comment>
<proteinExistence type="inferred from homology"/>
<keyword evidence="3" id="KW-1003">Cell membrane</keyword>
<dbReference type="InterPro" id="IPR005524">
    <property type="entry name" value="DUF318"/>
</dbReference>
<keyword evidence="4 7" id="KW-0812">Transmembrane</keyword>
<name>N0BB57_9EURY</name>
<dbReference type="eggNOG" id="arCOG02712">
    <property type="taxonomic scope" value="Archaea"/>
</dbReference>
<evidence type="ECO:0000256" key="6">
    <source>
        <dbReference type="ARBA" id="ARBA00023136"/>
    </source>
</evidence>
<evidence type="ECO:0000256" key="1">
    <source>
        <dbReference type="ARBA" id="ARBA00004651"/>
    </source>
</evidence>
<evidence type="ECO:0000313" key="9">
    <source>
        <dbReference type="Proteomes" id="UP000013307"/>
    </source>
</evidence>
<reference evidence="8 9" key="1">
    <citation type="journal article" date="2013" name="Genome Announc.">
        <title>Complete Genome Sequence of the Thermophilic and Facultatively Chemolithoautotrophic Sulfate Reducer Archaeoglobus sulfaticallidus Strain PM70-1T.</title>
        <authorList>
            <person name="Stokke R."/>
            <person name="Hocking W.P."/>
            <person name="Steinsbu B.O."/>
            <person name="Steen I.H."/>
        </authorList>
    </citation>
    <scope>NUCLEOTIDE SEQUENCE [LARGE SCALE GENOMIC DNA]</scope>
    <source>
        <strain evidence="8">PM70-1</strain>
    </source>
</reference>
<dbReference type="KEGG" id="ast:Asulf_00830"/>
<feature type="transmembrane region" description="Helical" evidence="7">
    <location>
        <begin position="289"/>
        <end position="306"/>
    </location>
</feature>
<feature type="transmembrane region" description="Helical" evidence="7">
    <location>
        <begin position="20"/>
        <end position="41"/>
    </location>
</feature>
<feature type="transmembrane region" description="Helical" evidence="7">
    <location>
        <begin position="253"/>
        <end position="277"/>
    </location>
</feature>
<organism evidence="8 9">
    <name type="scientific">Archaeoglobus sulfaticallidus PM70-1</name>
    <dbReference type="NCBI Taxonomy" id="387631"/>
    <lineage>
        <taxon>Archaea</taxon>
        <taxon>Methanobacteriati</taxon>
        <taxon>Methanobacteriota</taxon>
        <taxon>Archaeoglobi</taxon>
        <taxon>Archaeoglobales</taxon>
        <taxon>Archaeoglobaceae</taxon>
        <taxon>Archaeoglobus</taxon>
    </lineage>
</organism>